<keyword evidence="4" id="KW-0677">Repeat</keyword>
<comment type="caution">
    <text evidence="9">The sequence shown here is derived from an EMBL/GenBank/DDBJ whole genome shotgun (WGS) entry which is preliminary data.</text>
</comment>
<keyword evidence="7" id="KW-1133">Transmembrane helix</keyword>
<evidence type="ECO:0000256" key="1">
    <source>
        <dbReference type="ARBA" id="ARBA00004419"/>
    </source>
</evidence>
<dbReference type="InterPro" id="IPR056780">
    <property type="entry name" value="Renin_r_C"/>
</dbReference>
<dbReference type="Gene3D" id="1.10.287.1480">
    <property type="match status" value="1"/>
</dbReference>
<dbReference type="GO" id="GO:0004672">
    <property type="term" value="F:protein kinase activity"/>
    <property type="evidence" value="ECO:0007669"/>
    <property type="project" value="InterPro"/>
</dbReference>
<feature type="repeat" description="WD" evidence="5">
    <location>
        <begin position="1122"/>
        <end position="1154"/>
    </location>
</feature>
<evidence type="ECO:0000313" key="10">
    <source>
        <dbReference type="Proteomes" id="UP000055048"/>
    </source>
</evidence>
<dbReference type="SUPFAM" id="SSF57716">
    <property type="entry name" value="Glucocorticoid receptor-like (DNA-binding domain)"/>
    <property type="match status" value="1"/>
</dbReference>
<name>A0A0V0TSB4_9BILA</name>
<dbReference type="OrthoDB" id="1932312at2759"/>
<dbReference type="InterPro" id="IPR001680">
    <property type="entry name" value="WD40_rpt"/>
</dbReference>
<comment type="subcellular location">
    <subcellularLocation>
        <location evidence="1">Cytoplasmic vesicle</location>
        <location evidence="1">Autophagosome</location>
    </subcellularLocation>
</comment>
<dbReference type="Gene3D" id="2.130.10.10">
    <property type="entry name" value="YVTN repeat-like/Quinoprotein amine dehydrogenase"/>
    <property type="match status" value="1"/>
</dbReference>
<dbReference type="SMART" id="SM00220">
    <property type="entry name" value="S_TKc"/>
    <property type="match status" value="1"/>
</dbReference>
<evidence type="ECO:0000256" key="7">
    <source>
        <dbReference type="SAM" id="Phobius"/>
    </source>
</evidence>
<feature type="region of interest" description="Disordered" evidence="6">
    <location>
        <begin position="618"/>
        <end position="654"/>
    </location>
</feature>
<dbReference type="InterPro" id="IPR011009">
    <property type="entry name" value="Kinase-like_dom_sf"/>
</dbReference>
<dbReference type="PROSITE" id="PS50011">
    <property type="entry name" value="PROTEIN_KINASE_DOM"/>
    <property type="match status" value="1"/>
</dbReference>
<feature type="compositionally biased region" description="Acidic residues" evidence="6">
    <location>
        <begin position="521"/>
        <end position="535"/>
    </location>
</feature>
<dbReference type="PROSITE" id="PS00108">
    <property type="entry name" value="PROTEIN_KINASE_ST"/>
    <property type="match status" value="1"/>
</dbReference>
<dbReference type="InterPro" id="IPR000719">
    <property type="entry name" value="Prot_kinase_dom"/>
</dbReference>
<evidence type="ECO:0000256" key="3">
    <source>
        <dbReference type="ARBA" id="ARBA00022574"/>
    </source>
</evidence>
<reference evidence="9 10" key="1">
    <citation type="submission" date="2015-01" db="EMBL/GenBank/DDBJ databases">
        <title>Evolution of Trichinella species and genotypes.</title>
        <authorList>
            <person name="Korhonen P.K."/>
            <person name="Edoardo P."/>
            <person name="Giuseppe L.R."/>
            <person name="Gasser R.B."/>
        </authorList>
    </citation>
    <scope>NUCLEOTIDE SEQUENCE [LARGE SCALE GENOMIC DNA]</scope>
    <source>
        <strain evidence="9">ISS417</strain>
    </source>
</reference>
<feature type="compositionally biased region" description="Low complexity" evidence="6">
    <location>
        <begin position="439"/>
        <end position="448"/>
    </location>
</feature>
<keyword evidence="3 5" id="KW-0853">WD repeat</keyword>
<feature type="repeat" description="WD" evidence="5">
    <location>
        <begin position="973"/>
        <end position="1004"/>
    </location>
</feature>
<gene>
    <name evidence="9" type="primary">WDR44</name>
    <name evidence="9" type="ORF">T05_4253</name>
</gene>
<sequence>MPSCVSRFAGAMSSCSPIEPANQNIVRNILYKHRTVVISVVKIMPPKRAVAAKRATVSKNEAVNDKKKAVQRKKKVYSLAPVLPDAEILTDAKKQKWLLGKHFASGGFGRIHFVEKVDDKCKAVAKIEFATNGPLYTEMHYYQRAAGLDKLSEWKKQHGLDFLGLPPLLGFGTHCNAGNDYRFLVIPQFGPNLEYVRMKLGGKFSISSVTRLAVNCLNIYEYLHNQGYAYADLKGDNMVLEQLEPVDYKKEVKIWQSYLIDFGLVYRVTLGAALKLDPKKAHQGTREYTSLDAHYGATPSFRSDLEILGYNILFWLNGDLPWLSSTSDIDVMKKKENFKENLEKESLKFMETGQLSICVPILKKFFAYTYDLDYGSLPDYTFLRNLFKTVEITTEADNNSSTKKLRSSSNKSTMSPAQHPGPSKAMRTCRATELKRKCASSSKTNANKSKQKQVRDSENQQSENRRSDRFAHLGIIPGMANFRTKSLAQSLIRRKSVAQSVVDKYVTISRSNAVPRRRHDDDDDDQYFDAQDDENISNSPTSRITDAVDPGVQKDVMLTISNFAFPDAEEIERDFAELRLSLLNSARELYVHEERNSLGLTWGQKLLLQADNGSASTSVAQDTLSTKGSSENRASSQVTLKRSRSSQSSHDNDLHQLQNSVSRLCSSAGNSRNSTLEKFLPAELSALEAALEDDNHFVDHATSSTPKTRSLTRDVDVSVLKNCKSVFPMEELMKLQRKYSSAEMVIDALTNEYKLSGGFSVSGSEVDSFSNVDTPPVRPPRRRKNLQHQLLMNKLKISTEVEETPPKQITTVKSPETFLKPLPVFDEDKMGQRNVAKLDHIKRISSGCCNPGVNPLSLHMLRKSKGNLSVSIGESDSESLASSDSTNFHLSRSLNRLSVKTLRKGINFGHAVNKKIRAVYRWANTEKIEKLDESGQSDNEEMNDGNGVIQVRASHHHKGPFYFDQLKLVQDLSGQHLGAVWCMRFSRCGRLLATAGQDNVIRIWVLKCAFDYFKDMRTRFCADKIIFDESFRSAESDDGELSRLVRPTTTEENFPRPPPSLHLTNALDDDWAPFTPQPIACFSGHNADVLDLSWSKSYFLLSSSMDRTVRLWHVSRSECLCRFQHSDFVTSIAFSPKDDRYFVSGSLDGKIRLWLIPEKKVCFWNELDEGQMVTAVTYVRKGDLVVVGTYDGRCLIYTADKLSYHAQIDIRKSTLKGCHGSKITGLDSYRDKLLITCNDSRIRLYDLRDLSLCCKYRGFMNKSSQIRAQFNHNGQFVISGSEDSMVYLWKTHVELGTLPLPIRKDRSCRWERIKAHRAVVTAASFAPNPRLIFDQIDRTRNKTPEEPLPDKSPSPPLTIDTQSVPEVIVSADFVGCVYVYINKPRLCRYNSLMISVFYRPFRPSNLSIVRTWCNRVDLTEQQTIATAVDDAQNNFDLAQRPFGYGVDATSVRLNWWESNQRFTFWAKWAMRRDWRRRQVIAEYNDVRIRMKAILRNDFLPTAIRQEMKQEMQKLPRCCFPRYVRNICQITGRKRGNMAMICMWMLSSLFMTDLARCASLTFLHVPKSVHLPSSSTPFTSEVSSVAGTLMGLNTDAPKEWLNSGDLFQRAEAMVVFDIVAPDHLKPNLQSLKTYRLNEDSTPEFSTLWLEIQKTFSENDPTLIESSMNGVNSGNDIPIASTYDDTPALFAQGSSDELPLDKETKATLAIKSWLEENKTVRNGVPDLYLFNFESLLWIVEQQHTATNSQEVRDAIAKIETLITKLTDTFKNVYDDNCIVLMVSSSGARSRKPRQLSMSDKELQNSYTRYSFYSQDYAVTFNIIFWLMFSFIITIMFIGVGMWTMSPGRDSLIYQ</sequence>
<dbReference type="GO" id="GO:0005776">
    <property type="term" value="C:autophagosome"/>
    <property type="evidence" value="ECO:0007669"/>
    <property type="project" value="UniProtKB-SubCell"/>
</dbReference>
<dbReference type="SUPFAM" id="SSF50978">
    <property type="entry name" value="WD40 repeat-like"/>
    <property type="match status" value="1"/>
</dbReference>
<dbReference type="InterPro" id="IPR008271">
    <property type="entry name" value="Ser/Thr_kinase_AS"/>
</dbReference>
<dbReference type="Gene3D" id="1.10.510.10">
    <property type="entry name" value="Transferase(Phosphotransferase) domain 1"/>
    <property type="match status" value="1"/>
</dbReference>
<dbReference type="GO" id="GO:0005524">
    <property type="term" value="F:ATP binding"/>
    <property type="evidence" value="ECO:0007669"/>
    <property type="project" value="InterPro"/>
</dbReference>
<accession>A0A0V0TSB4</accession>
<feature type="region of interest" description="Disordered" evidence="6">
    <location>
        <begin position="513"/>
        <end position="548"/>
    </location>
</feature>
<dbReference type="InterPro" id="IPR057318">
    <property type="entry name" value="RENR_N"/>
</dbReference>
<evidence type="ECO:0000259" key="8">
    <source>
        <dbReference type="PROSITE" id="PS50011"/>
    </source>
</evidence>
<evidence type="ECO:0000256" key="2">
    <source>
        <dbReference type="ARBA" id="ARBA00021207"/>
    </source>
</evidence>
<dbReference type="PANTHER" id="PTHR14221">
    <property type="entry name" value="WD REPEAT DOMAIN 44"/>
    <property type="match status" value="1"/>
</dbReference>
<dbReference type="InterPro" id="IPR015943">
    <property type="entry name" value="WD40/YVTN_repeat-like_dom_sf"/>
</dbReference>
<protein>
    <recommendedName>
        <fullName evidence="2">WD repeat-containing protein 44</fullName>
    </recommendedName>
</protein>
<dbReference type="InterPro" id="IPR036322">
    <property type="entry name" value="WD40_repeat_dom_sf"/>
</dbReference>
<feature type="region of interest" description="Disordered" evidence="6">
    <location>
        <begin position="398"/>
        <end position="472"/>
    </location>
</feature>
<evidence type="ECO:0000256" key="6">
    <source>
        <dbReference type="SAM" id="MobiDB-lite"/>
    </source>
</evidence>
<dbReference type="EMBL" id="JYDJ01000157">
    <property type="protein sequence ID" value="KRX41929.1"/>
    <property type="molecule type" value="Genomic_DNA"/>
</dbReference>
<feature type="compositionally biased region" description="Basic and acidic residues" evidence="6">
    <location>
        <begin position="453"/>
        <end position="471"/>
    </location>
</feature>
<dbReference type="STRING" id="144512.A0A0V0TSB4"/>
<keyword evidence="10" id="KW-1185">Reference proteome</keyword>
<dbReference type="PROSITE" id="PS50294">
    <property type="entry name" value="WD_REPEATS_REGION"/>
    <property type="match status" value="3"/>
</dbReference>
<evidence type="ECO:0000256" key="4">
    <source>
        <dbReference type="ARBA" id="ARBA00022737"/>
    </source>
</evidence>
<dbReference type="Pfam" id="PF25294">
    <property type="entry name" value="RENR_N"/>
    <property type="match status" value="1"/>
</dbReference>
<keyword evidence="7" id="KW-0472">Membrane</keyword>
<evidence type="ECO:0000313" key="9">
    <source>
        <dbReference type="EMBL" id="KRX41929.1"/>
    </source>
</evidence>
<proteinExistence type="predicted"/>
<dbReference type="PROSITE" id="PS50082">
    <property type="entry name" value="WD_REPEATS_2"/>
    <property type="match status" value="4"/>
</dbReference>
<feature type="compositionally biased region" description="Polar residues" evidence="6">
    <location>
        <begin position="398"/>
        <end position="416"/>
    </location>
</feature>
<feature type="transmembrane region" description="Helical" evidence="7">
    <location>
        <begin position="1820"/>
        <end position="1842"/>
    </location>
</feature>
<dbReference type="Proteomes" id="UP000055048">
    <property type="component" value="Unassembled WGS sequence"/>
</dbReference>
<dbReference type="InterPro" id="IPR040324">
    <property type="entry name" value="WDR44/Dgr2"/>
</dbReference>
<dbReference type="PANTHER" id="PTHR14221:SF0">
    <property type="entry name" value="WD REPEAT-CONTAINING PROTEIN 44"/>
    <property type="match status" value="1"/>
</dbReference>
<dbReference type="Pfam" id="PF00400">
    <property type="entry name" value="WD40"/>
    <property type="match status" value="4"/>
</dbReference>
<feature type="repeat" description="WD" evidence="5">
    <location>
        <begin position="1270"/>
        <end position="1290"/>
    </location>
</feature>
<dbReference type="SMART" id="SM00320">
    <property type="entry name" value="WD40"/>
    <property type="match status" value="6"/>
</dbReference>
<evidence type="ECO:0000256" key="5">
    <source>
        <dbReference type="PROSITE-ProRule" id="PRU00221"/>
    </source>
</evidence>
<keyword evidence="7" id="KW-0812">Transmembrane</keyword>
<dbReference type="SUPFAM" id="SSF56112">
    <property type="entry name" value="Protein kinase-like (PK-like)"/>
    <property type="match status" value="1"/>
</dbReference>
<feature type="domain" description="Protein kinase" evidence="8">
    <location>
        <begin position="97"/>
        <end position="506"/>
    </location>
</feature>
<organism evidence="9 10">
    <name type="scientific">Trichinella murrelli</name>
    <dbReference type="NCBI Taxonomy" id="144512"/>
    <lineage>
        <taxon>Eukaryota</taxon>
        <taxon>Metazoa</taxon>
        <taxon>Ecdysozoa</taxon>
        <taxon>Nematoda</taxon>
        <taxon>Enoplea</taxon>
        <taxon>Dorylaimia</taxon>
        <taxon>Trichinellida</taxon>
        <taxon>Trichinellidae</taxon>
        <taxon>Trichinella</taxon>
    </lineage>
</organism>
<feature type="repeat" description="WD" evidence="5">
    <location>
        <begin position="1082"/>
        <end position="1122"/>
    </location>
</feature>
<dbReference type="Pfam" id="PF07850">
    <property type="entry name" value="Renin_r"/>
    <property type="match status" value="1"/>
</dbReference>